<proteinExistence type="predicted"/>
<evidence type="ECO:0000256" key="6">
    <source>
        <dbReference type="SAM" id="MobiDB-lite"/>
    </source>
</evidence>
<dbReference type="GO" id="GO:0042060">
    <property type="term" value="P:wound healing"/>
    <property type="evidence" value="ECO:0007669"/>
    <property type="project" value="TreeGrafter"/>
</dbReference>
<evidence type="ECO:0000259" key="8">
    <source>
        <dbReference type="PROSITE" id="PS51460"/>
    </source>
</evidence>
<dbReference type="GO" id="GO:0008017">
    <property type="term" value="F:microtubule binding"/>
    <property type="evidence" value="ECO:0007669"/>
    <property type="project" value="InterPro"/>
</dbReference>
<dbReference type="Gene3D" id="3.30.920.20">
    <property type="entry name" value="Gas2-like domain"/>
    <property type="match status" value="1"/>
</dbReference>
<dbReference type="InterPro" id="IPR018247">
    <property type="entry name" value="EF_Hand_1_Ca_BS"/>
</dbReference>
<feature type="domain" description="EF-hand" evidence="7">
    <location>
        <begin position="1831"/>
        <end position="1866"/>
    </location>
</feature>
<keyword evidence="10" id="KW-1185">Reference proteome</keyword>
<dbReference type="FunFam" id="3.30.920.20:FF:000002">
    <property type="entry name" value="dystonin isoform X1"/>
    <property type="match status" value="1"/>
</dbReference>
<feature type="region of interest" description="Disordered" evidence="6">
    <location>
        <begin position="2006"/>
        <end position="2055"/>
    </location>
</feature>
<dbReference type="GO" id="GO:0005737">
    <property type="term" value="C:cytoplasm"/>
    <property type="evidence" value="ECO:0007669"/>
    <property type="project" value="TreeGrafter"/>
</dbReference>
<feature type="compositionally biased region" description="Polar residues" evidence="6">
    <location>
        <begin position="64"/>
        <end position="84"/>
    </location>
</feature>
<dbReference type="PROSITE" id="PS50222">
    <property type="entry name" value="EF_HAND_2"/>
    <property type="match status" value="2"/>
</dbReference>
<dbReference type="GO" id="GO:0005886">
    <property type="term" value="C:plasma membrane"/>
    <property type="evidence" value="ECO:0007669"/>
    <property type="project" value="UniProtKB-SubCell"/>
</dbReference>
<dbReference type="SMART" id="SM00054">
    <property type="entry name" value="EFh"/>
    <property type="match status" value="2"/>
</dbReference>
<gene>
    <name evidence="9" type="ORF">NDU88_004271</name>
</gene>
<evidence type="ECO:0000256" key="4">
    <source>
        <dbReference type="ARBA" id="ARBA00022837"/>
    </source>
</evidence>
<evidence type="ECO:0000256" key="3">
    <source>
        <dbReference type="ARBA" id="ARBA00022723"/>
    </source>
</evidence>
<dbReference type="SUPFAM" id="SSF47473">
    <property type="entry name" value="EF-hand"/>
    <property type="match status" value="1"/>
</dbReference>
<dbReference type="CDD" id="cd00051">
    <property type="entry name" value="EFh"/>
    <property type="match status" value="1"/>
</dbReference>
<dbReference type="SMART" id="SM00150">
    <property type="entry name" value="SPEC"/>
    <property type="match status" value="13"/>
</dbReference>
<dbReference type="SMART" id="SM00243">
    <property type="entry name" value="GAS2"/>
    <property type="match status" value="1"/>
</dbReference>
<dbReference type="InterPro" id="IPR043197">
    <property type="entry name" value="Plakin"/>
</dbReference>
<sequence length="2105" mass="240252">MGNSISRPSCLGDKSRKSEEFLKDCYRKKDLIIDSGIQIGKNNSEPKNAPPDKSPNPVVIENGWNVTPGSVKSQQPCPLPKQNNTELELRNGTVKLKPDPAIATLTPKRGSLQRHSGSSWSWKPFATREVTEVTEVTETVVTEIVEVTEYPSGDKGGEPIITRTVKVLTECAGELSEIQKSRDQQTEEYCLDQWNHFNKQVAQRAISMPEGTRPAEDIQETLEGLLSWLSDMEELVANQKPPSSEMKVAKAQLQEQKLLHRLLEERKPKVERVLLGKRPSADTDIPGDETGVSTEMARLQERWAALIRAAEARRSQLELILPAAQAFQEHMDAFQDWLTATERRLPELWKANGCVIEIQEAHHHIQVLGEDIRSKQTEMEGVLENGNKLLELIEGDEAQLTQEKMDSMRVRYLIIIQSSGDILHRLEQTLEASSQVDPSQEDLSIWLGRIEKELASMSSHESGKVNALSTADYDKFEQVVKAELAHLSWIGKQLDELGHIKLDIKNIRSQLADHKLLAVEILQHQSIIDRLLGLSKTLLVYCPPTIQQSLEPALESLAEEAPHIHMKSSSTAMQLEHVQSLLAQFSETHSELAPWLEEARLEIGHLSPNSFTHESFKEQQELLQQLRESIAEHKPLVTKLQRVSLKLVDLSPIDGIHFQDMSRASEEEYGRIREEVRLAACILEEAVPRYSQLTERMDLLAECFERLQDRLQNPPSIRGESVRIREQIKDNALLLGELEKLQPSLEAIHKQAAELLTSTWASGADSTAKGVQDRTQQLQDQWTKLHNQANERECLLKSLLTLADRFWHGLADLTVTLSDTQQIVLEMEEPGPDTDSIRSRLSTMQVLREEIDALQHDLDTLGLLGVELISLCGDMDKPDVTKSMDDLYSIWSSLNKLWIERSGRLEEQLNDTLGYQEAMQRFFGWLDMAEARLSEEFLIGGDLNMVRQQLEELKAFKRDLYQHKVEVESLRHRTSPGSMDEPGTHSQIEDFRRRWEQLEEEVVDRQHQLESALLGLGQFQNQLEELLQWLSHTAEQLQGQGPISMDLQSCEIELAKHKVLRNDVKSHARTVESVNEAGQGLLQSGLGDNTDTLRSSLQQLNQQWDFLWSETERRQLELENNLSQVQDVTLEITDLVQWLENVEARLSFCKPAWAHPETTKEKLSIHLELCKEMDLKQHTYNSVRDRLQRLLASSRLPRSSATEHSLRILEQKWEAVSSKVQERKVRLTEGLTVTTEFHSTVQELLKWIGRTEESLGALPPPSYVLETVTNQIQEHKVLVKEVAVYSEKLSSLETVACRLKDFSRKQDCAVIQNLVLTAQERLGKVQHRTRDRTRVLEDSRKRAKQFSESRRILLDWMEEIDQTLEAPTETGTNQEDIKRQLADHKSFQKVLRSKRPVYEATLRNGRSLREKALLTEDGPRLEELLGALKEKWDSISGRSVERQHKLEEALLFSGKFTDALQALMDWLYGAEPQLSEEMPVGGDRDMVNDLLDKHKVFQKELGKRASCIKTLKRSVRDLTRGSISADSQWLQNQMEELNHRWELVCKLSLAKQARLEASLSQAEEFHNLVHSFLERLSDSERTLKFGVIPEEEKALQECQKQQQELMKTLQCQQLALECIVSLGEEILSSCHPDSIITIKSWINVSDSRYQEVLTWAQKQGERIQAHSLSLATEREEITRLIDWIAAAEESLSLRDQEPLPEEMVALEELISQHNVFIEELERKQPEVEKVTKCCKKKLGTEPQTAVARKVSSKRRSSLKSPQPPPAVPVVDLEPQGPHIAQLLNRWQQLWFLSMDRQCRLQAAQQRLKEVEEFSRFDFAIWRKRYMQWISHMKSRILDVFRGIDRDQDGRISQQEFVDSVLTSKFPTNSLEMNAVANIFDINGDGFIDYYEFVSALHPSRDPFRKTGDAEQIQEEVNRQVAQCNCAKQFQVEQISANRYRFGESQQLRMVRILRSTLMVRVGGGWIALDEFLVKNDPCRVKGRTNLKINEKYLSPECFGSSPLKCGGNGSKMPSPSRSNSSLSLYSSASAPSSPLTKKSVLRRTRSGDRCHRSRNSLVTDGADLKFTAAEDSKTKTVSRKNSLAETRVGTMTDLEIEKTERPPTT</sequence>
<dbReference type="Proteomes" id="UP001066276">
    <property type="component" value="Chromosome 2_2"/>
</dbReference>
<keyword evidence="2" id="KW-0963">Cytoplasm</keyword>
<feature type="domain" description="GAR" evidence="8">
    <location>
        <begin position="1907"/>
        <end position="1979"/>
    </location>
</feature>
<feature type="compositionally biased region" description="Low complexity" evidence="6">
    <location>
        <begin position="2010"/>
        <end position="2038"/>
    </location>
</feature>
<dbReference type="InterPro" id="IPR002048">
    <property type="entry name" value="EF_hand_dom"/>
</dbReference>
<keyword evidence="3" id="KW-0479">Metal-binding</keyword>
<dbReference type="GO" id="GO:0005198">
    <property type="term" value="F:structural molecule activity"/>
    <property type="evidence" value="ECO:0007669"/>
    <property type="project" value="TreeGrafter"/>
</dbReference>
<protein>
    <recommendedName>
        <fullName evidence="11">MACF1</fullName>
    </recommendedName>
</protein>
<dbReference type="SUPFAM" id="SSF46966">
    <property type="entry name" value="Spectrin repeat"/>
    <property type="match status" value="13"/>
</dbReference>
<accession>A0AAV7V4T6</accession>
<evidence type="ECO:0000313" key="9">
    <source>
        <dbReference type="EMBL" id="KAJ1194987.1"/>
    </source>
</evidence>
<dbReference type="Pfam" id="PF02187">
    <property type="entry name" value="GAS2"/>
    <property type="match status" value="1"/>
</dbReference>
<dbReference type="SUPFAM" id="SSF143575">
    <property type="entry name" value="GAS2 domain-like"/>
    <property type="match status" value="1"/>
</dbReference>
<evidence type="ECO:0000256" key="2">
    <source>
        <dbReference type="ARBA" id="ARBA00022490"/>
    </source>
</evidence>
<dbReference type="FunFam" id="1.20.58.60:FF:000001">
    <property type="entry name" value="Microtubule-actin cross-linking factor 1"/>
    <property type="match status" value="4"/>
</dbReference>
<dbReference type="InterPro" id="IPR011992">
    <property type="entry name" value="EF-hand-dom_pair"/>
</dbReference>
<dbReference type="PROSITE" id="PS00018">
    <property type="entry name" value="EF_HAND_1"/>
    <property type="match status" value="2"/>
</dbReference>
<dbReference type="PANTHER" id="PTHR23169:SF33">
    <property type="entry name" value="MICROTUBULE-ACTIN CROSS-LINKING FACTOR 1, ISOFORMS 1_2_3_5"/>
    <property type="match status" value="1"/>
</dbReference>
<dbReference type="PANTHER" id="PTHR23169">
    <property type="entry name" value="ENVOPLAKIN"/>
    <property type="match status" value="1"/>
</dbReference>
<evidence type="ECO:0000259" key="7">
    <source>
        <dbReference type="PROSITE" id="PS50222"/>
    </source>
</evidence>
<keyword evidence="4" id="KW-0106">Calcium</keyword>
<dbReference type="Gene3D" id="1.20.58.60">
    <property type="match status" value="12"/>
</dbReference>
<evidence type="ECO:0000256" key="1">
    <source>
        <dbReference type="ARBA" id="ARBA00004245"/>
    </source>
</evidence>
<dbReference type="GO" id="GO:0045104">
    <property type="term" value="P:intermediate filament cytoskeleton organization"/>
    <property type="evidence" value="ECO:0007669"/>
    <property type="project" value="InterPro"/>
</dbReference>
<feature type="region of interest" description="Disordered" evidence="6">
    <location>
        <begin position="36"/>
        <end position="84"/>
    </location>
</feature>
<evidence type="ECO:0000256" key="5">
    <source>
        <dbReference type="ARBA" id="ARBA00023212"/>
    </source>
</evidence>
<comment type="caution">
    <text evidence="9">The sequence shown here is derived from an EMBL/GenBank/DDBJ whole genome shotgun (WGS) entry which is preliminary data.</text>
</comment>
<dbReference type="InterPro" id="IPR003108">
    <property type="entry name" value="GAR_dom"/>
</dbReference>
<feature type="compositionally biased region" description="Basic and acidic residues" evidence="6">
    <location>
        <begin position="2095"/>
        <end position="2105"/>
    </location>
</feature>
<dbReference type="Pfam" id="PF00435">
    <property type="entry name" value="Spectrin"/>
    <property type="match status" value="8"/>
</dbReference>
<feature type="region of interest" description="Disordered" evidence="6">
    <location>
        <begin position="1744"/>
        <end position="1767"/>
    </location>
</feature>
<dbReference type="GO" id="GO:0005882">
    <property type="term" value="C:intermediate filament"/>
    <property type="evidence" value="ECO:0007669"/>
    <property type="project" value="TreeGrafter"/>
</dbReference>
<evidence type="ECO:0000313" key="10">
    <source>
        <dbReference type="Proteomes" id="UP001066276"/>
    </source>
</evidence>
<comment type="subcellular location">
    <subcellularLocation>
        <location evidence="1">Cytoplasm</location>
        <location evidence="1">Cytoskeleton</location>
    </subcellularLocation>
</comment>
<feature type="region of interest" description="Disordered" evidence="6">
    <location>
        <begin position="2071"/>
        <end position="2105"/>
    </location>
</feature>
<dbReference type="InterPro" id="IPR002017">
    <property type="entry name" value="Spectrin_repeat"/>
</dbReference>
<feature type="domain" description="EF-hand" evidence="7">
    <location>
        <begin position="1867"/>
        <end position="1902"/>
    </location>
</feature>
<dbReference type="InterPro" id="IPR036534">
    <property type="entry name" value="GAR_dom_sf"/>
</dbReference>
<dbReference type="InterPro" id="IPR018159">
    <property type="entry name" value="Spectrin/alpha-actinin"/>
</dbReference>
<dbReference type="Pfam" id="PF13499">
    <property type="entry name" value="EF-hand_7"/>
    <property type="match status" value="1"/>
</dbReference>
<reference evidence="9" key="1">
    <citation type="journal article" date="2022" name="bioRxiv">
        <title>Sequencing and chromosome-scale assembly of the giantPleurodeles waltlgenome.</title>
        <authorList>
            <person name="Brown T."/>
            <person name="Elewa A."/>
            <person name="Iarovenko S."/>
            <person name="Subramanian E."/>
            <person name="Araus A.J."/>
            <person name="Petzold A."/>
            <person name="Susuki M."/>
            <person name="Suzuki K.-i.T."/>
            <person name="Hayashi T."/>
            <person name="Toyoda A."/>
            <person name="Oliveira C."/>
            <person name="Osipova E."/>
            <person name="Leigh N.D."/>
            <person name="Simon A."/>
            <person name="Yun M.H."/>
        </authorList>
    </citation>
    <scope>NUCLEOTIDE SEQUENCE</scope>
    <source>
        <strain evidence="9">20211129_DDA</strain>
        <tissue evidence="9">Liver</tissue>
    </source>
</reference>
<evidence type="ECO:0008006" key="11">
    <source>
        <dbReference type="Google" id="ProtNLM"/>
    </source>
</evidence>
<organism evidence="9 10">
    <name type="scientific">Pleurodeles waltl</name>
    <name type="common">Iberian ribbed newt</name>
    <dbReference type="NCBI Taxonomy" id="8319"/>
    <lineage>
        <taxon>Eukaryota</taxon>
        <taxon>Metazoa</taxon>
        <taxon>Chordata</taxon>
        <taxon>Craniata</taxon>
        <taxon>Vertebrata</taxon>
        <taxon>Euteleostomi</taxon>
        <taxon>Amphibia</taxon>
        <taxon>Batrachia</taxon>
        <taxon>Caudata</taxon>
        <taxon>Salamandroidea</taxon>
        <taxon>Salamandridae</taxon>
        <taxon>Pleurodelinae</taxon>
        <taxon>Pleurodeles</taxon>
    </lineage>
</organism>
<dbReference type="Gene3D" id="1.10.238.10">
    <property type="entry name" value="EF-hand"/>
    <property type="match status" value="1"/>
</dbReference>
<dbReference type="CDD" id="cd00176">
    <property type="entry name" value="SPEC"/>
    <property type="match status" value="7"/>
</dbReference>
<dbReference type="EMBL" id="JANPWB010000004">
    <property type="protein sequence ID" value="KAJ1194987.1"/>
    <property type="molecule type" value="Genomic_DNA"/>
</dbReference>
<name>A0AAV7V4T6_PLEWA</name>
<dbReference type="GO" id="GO:0005509">
    <property type="term" value="F:calcium ion binding"/>
    <property type="evidence" value="ECO:0007669"/>
    <property type="project" value="InterPro"/>
</dbReference>
<dbReference type="PROSITE" id="PS51460">
    <property type="entry name" value="GAR"/>
    <property type="match status" value="1"/>
</dbReference>
<keyword evidence="5" id="KW-0206">Cytoskeleton</keyword>